<reference evidence="3 4" key="1">
    <citation type="submission" date="2020-08" db="EMBL/GenBank/DDBJ databases">
        <title>Genomic Encyclopedia of Type Strains, Phase IV (KMG-IV): sequencing the most valuable type-strain genomes for metagenomic binning, comparative biology and taxonomic classification.</title>
        <authorList>
            <person name="Goeker M."/>
        </authorList>
    </citation>
    <scope>NUCLEOTIDE SEQUENCE [LARGE SCALE GENOMIC DNA]</scope>
    <source>
        <strain evidence="3 4">DSM 16268</strain>
    </source>
</reference>
<keyword evidence="4" id="KW-1185">Reference proteome</keyword>
<evidence type="ECO:0000313" key="3">
    <source>
        <dbReference type="EMBL" id="MBB5752587.1"/>
    </source>
</evidence>
<dbReference type="InterPro" id="IPR036390">
    <property type="entry name" value="WH_DNA-bd_sf"/>
</dbReference>
<evidence type="ECO:0000259" key="1">
    <source>
        <dbReference type="Pfam" id="PF08279"/>
    </source>
</evidence>
<dbReference type="Pfam" id="PF13280">
    <property type="entry name" value="WYL"/>
    <property type="match status" value="1"/>
</dbReference>
<dbReference type="Proteomes" id="UP000523821">
    <property type="component" value="Unassembled WGS sequence"/>
</dbReference>
<dbReference type="InterPro" id="IPR036388">
    <property type="entry name" value="WH-like_DNA-bd_sf"/>
</dbReference>
<organism evidence="3 4">
    <name type="scientific">Prosthecomicrobium pneumaticum</name>
    <dbReference type="NCBI Taxonomy" id="81895"/>
    <lineage>
        <taxon>Bacteria</taxon>
        <taxon>Pseudomonadati</taxon>
        <taxon>Pseudomonadota</taxon>
        <taxon>Alphaproteobacteria</taxon>
        <taxon>Hyphomicrobiales</taxon>
        <taxon>Kaistiaceae</taxon>
        <taxon>Prosthecomicrobium</taxon>
    </lineage>
</organism>
<sequence length="234" mass="25771">MRRADRLFEIVRLMRGDRAVKAAALAERLEVSVRTIYRDVADLQASGVPIDGAAGVGYLLRPGYTLPPIMFTPKEIEALIVGARMVEAWAGAGLSRAAREALSRIAAVVPGERMAAAERIAVYAPGRRLDPAVRARLDTIAAAIDRRRRIRFDYCSLAGAPSSRTVRPLALHFWGGVWTLESWCELRVAFRAFRVERITILDAEGEPFPVEPGREYSDFIAGLEALCPQAEGRP</sequence>
<accession>A0A7W9CVC7</accession>
<dbReference type="EMBL" id="JACHOO010000003">
    <property type="protein sequence ID" value="MBB5752587.1"/>
    <property type="molecule type" value="Genomic_DNA"/>
</dbReference>
<dbReference type="SUPFAM" id="SSF46785">
    <property type="entry name" value="Winged helix' DNA-binding domain"/>
    <property type="match status" value="1"/>
</dbReference>
<proteinExistence type="predicted"/>
<dbReference type="PANTHER" id="PTHR34580">
    <property type="match status" value="1"/>
</dbReference>
<dbReference type="PROSITE" id="PS52050">
    <property type="entry name" value="WYL"/>
    <property type="match status" value="1"/>
</dbReference>
<dbReference type="GO" id="GO:0003677">
    <property type="term" value="F:DNA binding"/>
    <property type="evidence" value="ECO:0007669"/>
    <property type="project" value="UniProtKB-KW"/>
</dbReference>
<evidence type="ECO:0000313" key="4">
    <source>
        <dbReference type="Proteomes" id="UP000523821"/>
    </source>
</evidence>
<dbReference type="RefSeq" id="WP_183854514.1">
    <property type="nucleotide sequence ID" value="NZ_JACHOO010000003.1"/>
</dbReference>
<comment type="caution">
    <text evidence="3">The sequence shown here is derived from an EMBL/GenBank/DDBJ whole genome shotgun (WGS) entry which is preliminary data.</text>
</comment>
<protein>
    <submittedName>
        <fullName evidence="3">Putative DNA-binding transcriptional regulator YafY</fullName>
    </submittedName>
</protein>
<dbReference type="AlphaFoldDB" id="A0A7W9CVC7"/>
<feature type="domain" description="WYL" evidence="2">
    <location>
        <begin position="137"/>
        <end position="199"/>
    </location>
</feature>
<dbReference type="Gene3D" id="1.10.10.10">
    <property type="entry name" value="Winged helix-like DNA-binding domain superfamily/Winged helix DNA-binding domain"/>
    <property type="match status" value="1"/>
</dbReference>
<dbReference type="InterPro" id="IPR013196">
    <property type="entry name" value="HTH_11"/>
</dbReference>
<dbReference type="Pfam" id="PF08279">
    <property type="entry name" value="HTH_11"/>
    <property type="match status" value="1"/>
</dbReference>
<gene>
    <name evidence="3" type="ORF">GGQ63_001641</name>
</gene>
<keyword evidence="3" id="KW-0238">DNA-binding</keyword>
<dbReference type="InterPro" id="IPR051534">
    <property type="entry name" value="CBASS_pafABC_assoc_protein"/>
</dbReference>
<feature type="domain" description="Helix-turn-helix type 11" evidence="1">
    <location>
        <begin position="6"/>
        <end position="58"/>
    </location>
</feature>
<name>A0A7W9CVC7_9HYPH</name>
<evidence type="ECO:0000259" key="2">
    <source>
        <dbReference type="Pfam" id="PF13280"/>
    </source>
</evidence>
<dbReference type="InterPro" id="IPR026881">
    <property type="entry name" value="WYL_dom"/>
</dbReference>
<dbReference type="PANTHER" id="PTHR34580:SF3">
    <property type="entry name" value="PROTEIN PAFB"/>
    <property type="match status" value="1"/>
</dbReference>